<evidence type="ECO:0000313" key="3">
    <source>
        <dbReference type="EMBL" id="CAG8649038.1"/>
    </source>
</evidence>
<sequence>MMNSTEDIATHSEQPKLDLISTSDNIPQVTIETISSLPNSDTNNKLSGNVDAGNKLSEDLPKERKVLSLIADPSSYYEMGQWGAFGRDGKLGFGGITTPRRTMSLTYKKQNSSYVDSGPALFTSELTRGLAKENHLNADDTLQESRIHQPLVDEISHEPTTLSPPSPLQSIYTKDVSDTSGVRKFFHHNRAHSYTPNASGASFPLEIPKRPISSNSGTRLFVSTPANEDDWKDFLDGYAQGNFDPLSIPKKPRRLSGKKHKDGSYKCSVPTSPLSEYTVCSDTSENYIIPGLTMVKEEKEFTHSPKDIIGVQVNDKYSVGCDYNDNDSDNDNSNQNGRTQESFDMNFTRLVGLVKEHFKVPTTLISLVNTTHQWFKAVDGFGYSETPREVSFCGHAILQKDGEPLVVSDALNDWRFKKNPLVTNSPFIRFYAGAPLRTKDGHNVGTVCLIDHKPRYDFGLSDRKQLQDFARVVMRELELWADRLRLRVRNKMQQSIAEFSKFCLETQLAHENNSTKRRESTWVGDHSKNGDPVMQQYFDKAVTLIRETLEVDALYVLEMPSLSSRPITTTSRPSNNDFSDFLLSSPPPEPPTKRLRFLASYGLMISPDAINTLKTTSFLTHLMQMHSQGYIFQNALPPIPTLFPSDMHSGIVVPIFDNSKNAFGFLIVLTKDPHRQFEEEERVYLGNFGVNMVSEVLKRRVIVADRAKSAFISSISHELRTPLHGILASCELMAENPMNEAQLELLKTIKGCGASLISILNNVLDYAKLESSQEQDAAIRYSQSSPSGDGNLSKDFKDTGKSLLQRNARLKEKINLVKVLEDVAESCVAGQQMVSAIYGKNDQQLDAEEISTTATHSRKRRVCDLLSTNRKQVVGQNDVEVIIDCEYRERGWWVMSEDGAVRQMLMNIVGNALKFTQSGYVRISLTCVSSPSEESERLHVLFTITDT</sequence>
<feature type="domain" description="Signal transduction histidine kinase dimerisation/phosphoacceptor" evidence="2">
    <location>
        <begin position="707"/>
        <end position="772"/>
    </location>
</feature>
<dbReference type="SMART" id="SM00388">
    <property type="entry name" value="HisKA"/>
    <property type="match status" value="1"/>
</dbReference>
<dbReference type="SUPFAM" id="SSF47384">
    <property type="entry name" value="Homodimeric domain of signal transducing histidine kinase"/>
    <property type="match status" value="1"/>
</dbReference>
<dbReference type="GO" id="GO:0000155">
    <property type="term" value="F:phosphorelay sensor kinase activity"/>
    <property type="evidence" value="ECO:0007669"/>
    <property type="project" value="InterPro"/>
</dbReference>
<dbReference type="Gene3D" id="1.10.287.130">
    <property type="match status" value="1"/>
</dbReference>
<reference evidence="3" key="1">
    <citation type="submission" date="2021-06" db="EMBL/GenBank/DDBJ databases">
        <authorList>
            <person name="Kallberg Y."/>
            <person name="Tangrot J."/>
            <person name="Rosling A."/>
        </authorList>
    </citation>
    <scope>NUCLEOTIDE SEQUENCE</scope>
    <source>
        <strain evidence="3">CL551</strain>
    </source>
</reference>
<dbReference type="Pfam" id="PF00512">
    <property type="entry name" value="HisKA"/>
    <property type="match status" value="1"/>
</dbReference>
<dbReference type="CDD" id="cd00082">
    <property type="entry name" value="HisKA"/>
    <property type="match status" value="1"/>
</dbReference>
<feature type="region of interest" description="Disordered" evidence="1">
    <location>
        <begin position="245"/>
        <end position="265"/>
    </location>
</feature>
<dbReference type="SUPFAM" id="SSF55874">
    <property type="entry name" value="ATPase domain of HSP90 chaperone/DNA topoisomerase II/histidine kinase"/>
    <property type="match status" value="1"/>
</dbReference>
<dbReference type="Gene3D" id="3.30.565.10">
    <property type="entry name" value="Histidine kinase-like ATPase, C-terminal domain"/>
    <property type="match status" value="1"/>
</dbReference>
<comment type="caution">
    <text evidence="3">The sequence shown here is derived from an EMBL/GenBank/DDBJ whole genome shotgun (WGS) entry which is preliminary data.</text>
</comment>
<feature type="non-terminal residue" evidence="3">
    <location>
        <position position="1"/>
    </location>
</feature>
<dbReference type="PANTHER" id="PTHR43102">
    <property type="entry name" value="SLR1143 PROTEIN"/>
    <property type="match status" value="1"/>
</dbReference>
<keyword evidence="4" id="KW-1185">Reference proteome</keyword>
<dbReference type="AlphaFoldDB" id="A0A9N9H4W8"/>
<dbReference type="Pfam" id="PF01590">
    <property type="entry name" value="GAF"/>
    <property type="match status" value="1"/>
</dbReference>
<evidence type="ECO:0000313" key="4">
    <source>
        <dbReference type="Proteomes" id="UP000789342"/>
    </source>
</evidence>
<feature type="compositionally biased region" description="Basic residues" evidence="1">
    <location>
        <begin position="250"/>
        <end position="261"/>
    </location>
</feature>
<dbReference type="EMBL" id="CAJVPV010010214">
    <property type="protein sequence ID" value="CAG8649038.1"/>
    <property type="molecule type" value="Genomic_DNA"/>
</dbReference>
<dbReference type="InterPro" id="IPR036890">
    <property type="entry name" value="HATPase_C_sf"/>
</dbReference>
<feature type="compositionally biased region" description="Polar residues" evidence="1">
    <location>
        <begin position="36"/>
        <end position="47"/>
    </location>
</feature>
<feature type="region of interest" description="Disordered" evidence="1">
    <location>
        <begin position="36"/>
        <end position="56"/>
    </location>
</feature>
<dbReference type="InterPro" id="IPR029016">
    <property type="entry name" value="GAF-like_dom_sf"/>
</dbReference>
<proteinExistence type="predicted"/>
<dbReference type="Proteomes" id="UP000789342">
    <property type="component" value="Unassembled WGS sequence"/>
</dbReference>
<gene>
    <name evidence="3" type="ORF">AMORRO_LOCUS9873</name>
</gene>
<accession>A0A9N9H4W8</accession>
<dbReference type="SUPFAM" id="SSF55781">
    <property type="entry name" value="GAF domain-like"/>
    <property type="match status" value="1"/>
</dbReference>
<dbReference type="InterPro" id="IPR003018">
    <property type="entry name" value="GAF"/>
</dbReference>
<feature type="region of interest" description="Disordered" evidence="1">
    <location>
        <begin position="322"/>
        <end position="341"/>
    </location>
</feature>
<dbReference type="FunFam" id="1.10.287.130:FF:000023">
    <property type="entry name" value="Sensor histidine kinase/response regulator, putative"/>
    <property type="match status" value="1"/>
</dbReference>
<feature type="compositionally biased region" description="Low complexity" evidence="1">
    <location>
        <begin position="565"/>
        <end position="574"/>
    </location>
</feature>
<dbReference type="InterPro" id="IPR036097">
    <property type="entry name" value="HisK_dim/P_sf"/>
</dbReference>
<evidence type="ECO:0000256" key="1">
    <source>
        <dbReference type="SAM" id="MobiDB-lite"/>
    </source>
</evidence>
<evidence type="ECO:0000259" key="2">
    <source>
        <dbReference type="SMART" id="SM00388"/>
    </source>
</evidence>
<dbReference type="PANTHER" id="PTHR43102:SF2">
    <property type="entry name" value="GAF DOMAIN-CONTAINING PROTEIN"/>
    <property type="match status" value="1"/>
</dbReference>
<feature type="region of interest" description="Disordered" evidence="1">
    <location>
        <begin position="565"/>
        <end position="585"/>
    </location>
</feature>
<dbReference type="InterPro" id="IPR003661">
    <property type="entry name" value="HisK_dim/P_dom"/>
</dbReference>
<organism evidence="3 4">
    <name type="scientific">Acaulospora morrowiae</name>
    <dbReference type="NCBI Taxonomy" id="94023"/>
    <lineage>
        <taxon>Eukaryota</taxon>
        <taxon>Fungi</taxon>
        <taxon>Fungi incertae sedis</taxon>
        <taxon>Mucoromycota</taxon>
        <taxon>Glomeromycotina</taxon>
        <taxon>Glomeromycetes</taxon>
        <taxon>Diversisporales</taxon>
        <taxon>Acaulosporaceae</taxon>
        <taxon>Acaulospora</taxon>
    </lineage>
</organism>
<protein>
    <submittedName>
        <fullName evidence="3">6251_t:CDS:1</fullName>
    </submittedName>
</protein>
<name>A0A9N9H4W8_9GLOM</name>
<dbReference type="Gene3D" id="3.30.450.40">
    <property type="match status" value="1"/>
</dbReference>
<dbReference type="OrthoDB" id="21225at2759"/>